<name>A0ABV9AGZ6_9ACTN</name>
<accession>A0ABV9AGZ6</accession>
<evidence type="ECO:0000313" key="2">
    <source>
        <dbReference type="EMBL" id="MFC4498707.1"/>
    </source>
</evidence>
<sequence length="78" mass="8824">MPELFTIPQLAGLTFLAVASVVWLAAMTRLLRRYRSAADAPPAVPDRRQPGWHLETVELTPAEMDTFARLVRRLDRGH</sequence>
<keyword evidence="3" id="KW-1185">Reference proteome</keyword>
<dbReference type="Proteomes" id="UP001595839">
    <property type="component" value="Unassembled WGS sequence"/>
</dbReference>
<feature type="transmembrane region" description="Helical" evidence="1">
    <location>
        <begin position="6"/>
        <end position="26"/>
    </location>
</feature>
<keyword evidence="1" id="KW-1133">Transmembrane helix</keyword>
<evidence type="ECO:0000313" key="3">
    <source>
        <dbReference type="Proteomes" id="UP001595839"/>
    </source>
</evidence>
<proteinExistence type="predicted"/>
<reference evidence="3" key="1">
    <citation type="journal article" date="2019" name="Int. J. Syst. Evol. Microbiol.">
        <title>The Global Catalogue of Microorganisms (GCM) 10K type strain sequencing project: providing services to taxonomists for standard genome sequencing and annotation.</title>
        <authorList>
            <consortium name="The Broad Institute Genomics Platform"/>
            <consortium name="The Broad Institute Genome Sequencing Center for Infectious Disease"/>
            <person name="Wu L."/>
            <person name="Ma J."/>
        </authorList>
    </citation>
    <scope>NUCLEOTIDE SEQUENCE [LARGE SCALE GENOMIC DNA]</scope>
    <source>
        <strain evidence="3">CGMCC 4.7177</strain>
    </source>
</reference>
<dbReference type="EMBL" id="JBHSFK010000002">
    <property type="protein sequence ID" value="MFC4498707.1"/>
    <property type="molecule type" value="Genomic_DNA"/>
</dbReference>
<keyword evidence="1" id="KW-0472">Membrane</keyword>
<evidence type="ECO:0000256" key="1">
    <source>
        <dbReference type="SAM" id="Phobius"/>
    </source>
</evidence>
<comment type="caution">
    <text evidence="2">The sequence shown here is derived from an EMBL/GenBank/DDBJ whole genome shotgun (WGS) entry which is preliminary data.</text>
</comment>
<protein>
    <submittedName>
        <fullName evidence="2">Uncharacterized protein</fullName>
    </submittedName>
</protein>
<keyword evidence="1" id="KW-0812">Transmembrane</keyword>
<dbReference type="RefSeq" id="WP_381168235.1">
    <property type="nucleotide sequence ID" value="NZ_JBHSFK010000002.1"/>
</dbReference>
<gene>
    <name evidence="2" type="ORF">ACFPIH_04070</name>
</gene>
<organism evidence="2 3">
    <name type="scientific">Streptomyces vulcanius</name>
    <dbReference type="NCBI Taxonomy" id="1441876"/>
    <lineage>
        <taxon>Bacteria</taxon>
        <taxon>Bacillati</taxon>
        <taxon>Actinomycetota</taxon>
        <taxon>Actinomycetes</taxon>
        <taxon>Kitasatosporales</taxon>
        <taxon>Streptomycetaceae</taxon>
        <taxon>Streptomyces</taxon>
    </lineage>
</organism>